<name>A0A0L6UP22_9BASI</name>
<dbReference type="EMBL" id="LAVV01009617">
    <property type="protein sequence ID" value="KNZ50288.1"/>
    <property type="molecule type" value="Genomic_DNA"/>
</dbReference>
<reference evidence="2 3" key="1">
    <citation type="submission" date="2015-08" db="EMBL/GenBank/DDBJ databases">
        <title>Next Generation Sequencing and Analysis of the Genome of Puccinia sorghi L Schw, the Causal Agent of Maize Common Rust.</title>
        <authorList>
            <person name="Rochi L."/>
            <person name="Burguener G."/>
            <person name="Darino M."/>
            <person name="Turjanski A."/>
            <person name="Kreff E."/>
            <person name="Dieguez M.J."/>
            <person name="Sacco F."/>
        </authorList>
    </citation>
    <scope>NUCLEOTIDE SEQUENCE [LARGE SCALE GENOMIC DNA]</scope>
    <source>
        <strain evidence="2 3">RO10H11247</strain>
    </source>
</reference>
<comment type="caution">
    <text evidence="2">The sequence shown here is derived from an EMBL/GenBank/DDBJ whole genome shotgun (WGS) entry which is preliminary data.</text>
</comment>
<gene>
    <name evidence="2" type="ORF">VP01_4503g1</name>
</gene>
<keyword evidence="1" id="KW-0472">Membrane</keyword>
<keyword evidence="1" id="KW-0812">Transmembrane</keyword>
<proteinExistence type="predicted"/>
<sequence length="448" mass="50937">MNKEGMYQLSFQKTQILVLPRLLSETLTDLFPPITIFSPSYTPLLLCQKRVALNADGCDLRGLKLIEVVVIILTMNQVAFLFFFSCPLLLLFLLFPIRNATSLGPEPIIVMHSPLESLSPVVPGPEHTLSLISQLTISFSTGLRPLFLKLLLFTGMDFSEFGNRCKIQPKIEIPLPNLANPVDPFHHFSVIIIFHQSSLNCLTFFLLQLSFILFECNFFPGMMTLMINDNPETNQLFDPSECIPVALIIPVDELVSVLSAAQSSVCSEAKFSMKKTKATCTHCIARYKGVRLYLERQCVHIVFTLGLVTIIHQAKNKGNIRRCFKLMLQNQFQGNFPAMPTVNVAKINITMNATQIWKRKKNCYPNSYWPHSKVYWTHFLSIKVFWLKRMEDGSDFEHWAGSTGGKRRKEPIVIVACNYLGLNRINTRCSSCEGMESERLSHESRMIT</sequence>
<keyword evidence="3" id="KW-1185">Reference proteome</keyword>
<dbReference type="AlphaFoldDB" id="A0A0L6UP22"/>
<accession>A0A0L6UP22</accession>
<organism evidence="2 3">
    <name type="scientific">Puccinia sorghi</name>
    <dbReference type="NCBI Taxonomy" id="27349"/>
    <lineage>
        <taxon>Eukaryota</taxon>
        <taxon>Fungi</taxon>
        <taxon>Dikarya</taxon>
        <taxon>Basidiomycota</taxon>
        <taxon>Pucciniomycotina</taxon>
        <taxon>Pucciniomycetes</taxon>
        <taxon>Pucciniales</taxon>
        <taxon>Pucciniaceae</taxon>
        <taxon>Puccinia</taxon>
    </lineage>
</organism>
<protein>
    <submittedName>
        <fullName evidence="2">Uncharacterized protein</fullName>
    </submittedName>
</protein>
<evidence type="ECO:0000256" key="1">
    <source>
        <dbReference type="SAM" id="Phobius"/>
    </source>
</evidence>
<dbReference type="Proteomes" id="UP000037035">
    <property type="component" value="Unassembled WGS sequence"/>
</dbReference>
<keyword evidence="1" id="KW-1133">Transmembrane helix</keyword>
<feature type="transmembrane region" description="Helical" evidence="1">
    <location>
        <begin position="68"/>
        <end position="95"/>
    </location>
</feature>
<dbReference type="VEuPathDB" id="FungiDB:VP01_4503g1"/>
<evidence type="ECO:0000313" key="3">
    <source>
        <dbReference type="Proteomes" id="UP000037035"/>
    </source>
</evidence>
<evidence type="ECO:0000313" key="2">
    <source>
        <dbReference type="EMBL" id="KNZ50288.1"/>
    </source>
</evidence>